<sequence length="89" mass="9892">MLASLHSDLPCPPPPFLIRLLHALLPVFLPDRPFSACFRVRQRASRRSPFRILLSRAHPRITIYDNEASFTGQPSGTDGVLIGVTGLEL</sequence>
<dbReference type="Proteomes" id="UP000324897">
    <property type="component" value="Unassembled WGS sequence"/>
</dbReference>
<reference evidence="1 2" key="1">
    <citation type="journal article" date="2019" name="Sci. Rep.">
        <title>A high-quality genome of Eragrostis curvula grass provides insights into Poaceae evolution and supports new strategies to enhance forage quality.</title>
        <authorList>
            <person name="Carballo J."/>
            <person name="Santos B.A.C.M."/>
            <person name="Zappacosta D."/>
            <person name="Garbus I."/>
            <person name="Selva J.P."/>
            <person name="Gallo C.A."/>
            <person name="Diaz A."/>
            <person name="Albertini E."/>
            <person name="Caccamo M."/>
            <person name="Echenique V."/>
        </authorList>
    </citation>
    <scope>NUCLEOTIDE SEQUENCE [LARGE SCALE GENOMIC DNA]</scope>
    <source>
        <strain evidence="2">cv. Victoria</strain>
        <tissue evidence="1">Leaf</tissue>
    </source>
</reference>
<evidence type="ECO:0000313" key="2">
    <source>
        <dbReference type="Proteomes" id="UP000324897"/>
    </source>
</evidence>
<dbReference type="EMBL" id="RWGY01000051">
    <property type="protein sequence ID" value="TVU04484.1"/>
    <property type="molecule type" value="Genomic_DNA"/>
</dbReference>
<dbReference type="OrthoDB" id="428342at2759"/>
<protein>
    <submittedName>
        <fullName evidence="1">Uncharacterized protein</fullName>
    </submittedName>
</protein>
<comment type="caution">
    <text evidence="1">The sequence shown here is derived from an EMBL/GenBank/DDBJ whole genome shotgun (WGS) entry which is preliminary data.</text>
</comment>
<accession>A0A5J9SZQ0</accession>
<dbReference type="AlphaFoldDB" id="A0A5J9SZQ0"/>
<name>A0A5J9SZQ0_9POAL</name>
<evidence type="ECO:0000313" key="1">
    <source>
        <dbReference type="EMBL" id="TVU04484.1"/>
    </source>
</evidence>
<dbReference type="Gramene" id="TVU04484">
    <property type="protein sequence ID" value="TVU04484"/>
    <property type="gene ID" value="EJB05_47595"/>
</dbReference>
<keyword evidence="2" id="KW-1185">Reference proteome</keyword>
<gene>
    <name evidence="1" type="ORF">EJB05_47595</name>
</gene>
<organism evidence="1 2">
    <name type="scientific">Eragrostis curvula</name>
    <name type="common">weeping love grass</name>
    <dbReference type="NCBI Taxonomy" id="38414"/>
    <lineage>
        <taxon>Eukaryota</taxon>
        <taxon>Viridiplantae</taxon>
        <taxon>Streptophyta</taxon>
        <taxon>Embryophyta</taxon>
        <taxon>Tracheophyta</taxon>
        <taxon>Spermatophyta</taxon>
        <taxon>Magnoliopsida</taxon>
        <taxon>Liliopsida</taxon>
        <taxon>Poales</taxon>
        <taxon>Poaceae</taxon>
        <taxon>PACMAD clade</taxon>
        <taxon>Chloridoideae</taxon>
        <taxon>Eragrostideae</taxon>
        <taxon>Eragrostidinae</taxon>
        <taxon>Eragrostis</taxon>
    </lineage>
</organism>
<proteinExistence type="predicted"/>